<gene>
    <name evidence="1" type="ORF">MCYG_05466</name>
</gene>
<evidence type="ECO:0000313" key="2">
    <source>
        <dbReference type="Proteomes" id="UP000002035"/>
    </source>
</evidence>
<reference evidence="2" key="1">
    <citation type="journal article" date="2012" name="MBio">
        <title>Comparative genome analysis of Trichophyton rubrum and related dermatophytes reveals candidate genes involved in infection.</title>
        <authorList>
            <person name="Martinez D.A."/>
            <person name="Oliver B.G."/>
            <person name="Graeser Y."/>
            <person name="Goldberg J.M."/>
            <person name="Li W."/>
            <person name="Martinez-Rossi N.M."/>
            <person name="Monod M."/>
            <person name="Shelest E."/>
            <person name="Barton R.C."/>
            <person name="Birch E."/>
            <person name="Brakhage A.A."/>
            <person name="Chen Z."/>
            <person name="Gurr S.J."/>
            <person name="Heiman D."/>
            <person name="Heitman J."/>
            <person name="Kosti I."/>
            <person name="Rossi A."/>
            <person name="Saif S."/>
            <person name="Samalova M."/>
            <person name="Saunders C.W."/>
            <person name="Shea T."/>
            <person name="Summerbell R.C."/>
            <person name="Xu J."/>
            <person name="Young S."/>
            <person name="Zeng Q."/>
            <person name="Birren B.W."/>
            <person name="Cuomo C.A."/>
            <person name="White T.C."/>
        </authorList>
    </citation>
    <scope>NUCLEOTIDE SEQUENCE [LARGE SCALE GENOMIC DNA]</scope>
    <source>
        <strain evidence="2">ATCC MYA-4605 / CBS 113480</strain>
    </source>
</reference>
<organism evidence="1 2">
    <name type="scientific">Arthroderma otae (strain ATCC MYA-4605 / CBS 113480)</name>
    <name type="common">Microsporum canis</name>
    <dbReference type="NCBI Taxonomy" id="554155"/>
    <lineage>
        <taxon>Eukaryota</taxon>
        <taxon>Fungi</taxon>
        <taxon>Dikarya</taxon>
        <taxon>Ascomycota</taxon>
        <taxon>Pezizomycotina</taxon>
        <taxon>Eurotiomycetes</taxon>
        <taxon>Eurotiomycetidae</taxon>
        <taxon>Onygenales</taxon>
        <taxon>Arthrodermataceae</taxon>
        <taxon>Microsporum</taxon>
    </lineage>
</organism>
<sequence>MGYDSEGDTGPQIICATMTGIVISQSMAKAGIVIRSGLELRLFSYVYVASASKKTYRVAEISPNTSSALGSLWLTQCLLQPGDNHYKLHELPAVREYIYLGAGAGAGKGGKWTYSPFFSRILRILYQVELLVLSLPCCQFKSNKRSDQQDVLYIVQNSGRLPGWACSKGISGGHVEQELDGLKLAARHLGGFASCGGINCWMFPHARPSIDGSVSNRRIDGSSTAVHIDGERCRWLRREKKNSAGGDGQA</sequence>
<evidence type="ECO:0000313" key="1">
    <source>
        <dbReference type="EMBL" id="EEQ32647.1"/>
    </source>
</evidence>
<proteinExistence type="predicted"/>
<dbReference type="GeneID" id="9224283"/>
<dbReference type="HOGENOM" id="CLU_1111157_0_0_1"/>
<dbReference type="VEuPathDB" id="FungiDB:MCYG_05466"/>
<dbReference type="EMBL" id="DS995705">
    <property type="protein sequence ID" value="EEQ32647.1"/>
    <property type="molecule type" value="Genomic_DNA"/>
</dbReference>
<dbReference type="Proteomes" id="UP000002035">
    <property type="component" value="Unassembled WGS sequence"/>
</dbReference>
<dbReference type="AlphaFoldDB" id="C5FRZ4"/>
<dbReference type="RefSeq" id="XP_002845597.1">
    <property type="nucleotide sequence ID" value="XM_002845551.1"/>
</dbReference>
<keyword evidence="2" id="KW-1185">Reference proteome</keyword>
<name>C5FRZ4_ARTOC</name>
<accession>C5FRZ4</accession>
<protein>
    <submittedName>
        <fullName evidence="1">Uncharacterized protein</fullName>
    </submittedName>
</protein>